<sequence>MDDDRNAFAGQVSGDDEDGQTGAVDPGFVDEAEANATEQEEAPHDPSDVIKKRLGMQAKKHQREMRAMQEQMQQMQAQFQNANMDSANPYNHQSHNSNPYPSPGQPNPPGMTEEERIHKAVRYALGEKDHQERQAKEAQHANHVQKQYHRLNEEFDKASDKYDDFDDVVRGDDMPFTHHVRDALLLVENPAEVAYRLGKNKSELERISRLHPLDQAREVNKLSFSLMGNHGKPAANQKTTPLGSIKQNPAHSSTAITDKTPPSTIRARMKAGTWK</sequence>
<evidence type="ECO:0000313" key="2">
    <source>
        <dbReference type="EMBL" id="CAB4128594.1"/>
    </source>
</evidence>
<feature type="compositionally biased region" description="Pro residues" evidence="1">
    <location>
        <begin position="100"/>
        <end position="109"/>
    </location>
</feature>
<feature type="region of interest" description="Disordered" evidence="1">
    <location>
        <begin position="1"/>
        <end position="114"/>
    </location>
</feature>
<feature type="region of interest" description="Disordered" evidence="1">
    <location>
        <begin position="228"/>
        <end position="275"/>
    </location>
</feature>
<feature type="compositionally biased region" description="Basic residues" evidence="1">
    <location>
        <begin position="52"/>
        <end position="63"/>
    </location>
</feature>
<proteinExistence type="predicted"/>
<feature type="compositionally biased region" description="Basic and acidic residues" evidence="1">
    <location>
        <begin position="41"/>
        <end position="51"/>
    </location>
</feature>
<dbReference type="EMBL" id="LR796229">
    <property type="protein sequence ID" value="CAB4128594.1"/>
    <property type="molecule type" value="Genomic_DNA"/>
</dbReference>
<feature type="compositionally biased region" description="Low complexity" evidence="1">
    <location>
        <begin position="68"/>
        <end position="84"/>
    </location>
</feature>
<feature type="compositionally biased region" description="Polar residues" evidence="1">
    <location>
        <begin position="85"/>
        <end position="95"/>
    </location>
</feature>
<organism evidence="2">
    <name type="scientific">uncultured Caudovirales phage</name>
    <dbReference type="NCBI Taxonomy" id="2100421"/>
    <lineage>
        <taxon>Viruses</taxon>
        <taxon>Duplodnaviria</taxon>
        <taxon>Heunggongvirae</taxon>
        <taxon>Uroviricota</taxon>
        <taxon>Caudoviricetes</taxon>
        <taxon>Peduoviridae</taxon>
        <taxon>Maltschvirus</taxon>
        <taxon>Maltschvirus maltsch</taxon>
    </lineage>
</organism>
<name>A0A6J5L1T5_9CAUD</name>
<protein>
    <submittedName>
        <fullName evidence="2">Uncharacterized protein</fullName>
    </submittedName>
</protein>
<reference evidence="2" key="1">
    <citation type="submission" date="2020-04" db="EMBL/GenBank/DDBJ databases">
        <authorList>
            <person name="Chiriac C."/>
            <person name="Salcher M."/>
            <person name="Ghai R."/>
            <person name="Kavagutti S V."/>
        </authorList>
    </citation>
    <scope>NUCLEOTIDE SEQUENCE</scope>
</reference>
<feature type="compositionally biased region" description="Polar residues" evidence="1">
    <location>
        <begin position="236"/>
        <end position="263"/>
    </location>
</feature>
<evidence type="ECO:0000256" key="1">
    <source>
        <dbReference type="SAM" id="MobiDB-lite"/>
    </source>
</evidence>
<gene>
    <name evidence="2" type="ORF">UFOVP100_46</name>
</gene>
<accession>A0A6J5L1T5</accession>